<proteinExistence type="inferred from homology"/>
<evidence type="ECO:0000256" key="6">
    <source>
        <dbReference type="ARBA" id="ARBA00022847"/>
    </source>
</evidence>
<feature type="transmembrane region" description="Helical" evidence="14">
    <location>
        <begin position="274"/>
        <end position="298"/>
    </location>
</feature>
<dbReference type="Gene3D" id="1.20.1730.10">
    <property type="entry name" value="Sodium/glucose cotransporter"/>
    <property type="match status" value="1"/>
</dbReference>
<dbReference type="RefSeq" id="WP_289165887.1">
    <property type="nucleotide sequence ID" value="NZ_JASZZN010000019.1"/>
</dbReference>
<keyword evidence="10 14" id="KW-0472">Membrane</keyword>
<sequence length="487" mass="50749">MEIATISFAFCILGTLAVGLWASRRGKSEAVDYLLSSRDHGAVVTSLSASATDVSGWVLMGLVGMAFSTGLGVLWVIPAGLLGYALNWGLVARRIRERSKADGFVTFPGFLASGYSSKMSAAVRLITSIVILVFLTYYVSGQFNAAGKALRTFFEIPYELGVIVALAISLPYVIVAGMRGTSWSDVVQASLIGIAVIFVPIAALSHVGGLGSVVEGLRNIDPAMVSLTSGKSGSDAILHIVFWLSIGLAYPGQPQILTRFMAAKDDHAVTRGRWIAVGWFLLVSTMAVLAGLTARVGFADNAAIVQDSEQIIPALAALFLPAVLVGVVLAAVTAAIMSTADSMVLVLLTTLLADIRNVDSAKTKSFSIATRIGVGTIVAGTAAAIAFLSERKVFTVVLEAWAILGGAFVAVVFYRLWWDRTSPVATLAGIIAGLVAALFLNGDNYQIQIAASIIASAVAVAIAHVATAKATPLPQIADTPNSSEGVS</sequence>
<feature type="transmembrane region" description="Helical" evidence="14">
    <location>
        <begin position="6"/>
        <end position="22"/>
    </location>
</feature>
<evidence type="ECO:0000256" key="3">
    <source>
        <dbReference type="ARBA" id="ARBA00022448"/>
    </source>
</evidence>
<keyword evidence="14" id="KW-0029">Amino-acid transport</keyword>
<evidence type="ECO:0000256" key="2">
    <source>
        <dbReference type="ARBA" id="ARBA00006434"/>
    </source>
</evidence>
<keyword evidence="4 14" id="KW-1003">Cell membrane</keyword>
<dbReference type="InterPro" id="IPR050277">
    <property type="entry name" value="Sodium:Solute_Symporter"/>
</dbReference>
<evidence type="ECO:0000256" key="1">
    <source>
        <dbReference type="ARBA" id="ARBA00004651"/>
    </source>
</evidence>
<comment type="caution">
    <text evidence="15">The sequence shown here is derived from an EMBL/GenBank/DDBJ whole genome shotgun (WGS) entry which is preliminary data.</text>
</comment>
<dbReference type="CDD" id="cd11475">
    <property type="entry name" value="SLC5sbd_PutP"/>
    <property type="match status" value="1"/>
</dbReference>
<gene>
    <name evidence="15" type="ORF">QTN89_22295</name>
</gene>
<reference evidence="15 16" key="1">
    <citation type="submission" date="2023-06" db="EMBL/GenBank/DDBJ databases">
        <title>Roseiconus lacunae JC819 isolated from Gulf of Mannar region, Tamil Nadu.</title>
        <authorList>
            <person name="Pk S."/>
            <person name="Ch S."/>
            <person name="Ch V.R."/>
        </authorList>
    </citation>
    <scope>NUCLEOTIDE SEQUENCE [LARGE SCALE GENOMIC DNA]</scope>
    <source>
        <strain evidence="15 16">JC819</strain>
    </source>
</reference>
<dbReference type="PANTHER" id="PTHR48086:SF3">
    <property type="entry name" value="SODIUM_PROLINE SYMPORTER"/>
    <property type="match status" value="1"/>
</dbReference>
<feature type="transmembrane region" description="Helical" evidence="14">
    <location>
        <begin position="121"/>
        <end position="140"/>
    </location>
</feature>
<evidence type="ECO:0000256" key="7">
    <source>
        <dbReference type="ARBA" id="ARBA00022989"/>
    </source>
</evidence>
<protein>
    <recommendedName>
        <fullName evidence="14">Sodium/proline symporter</fullName>
    </recommendedName>
    <alternativeName>
        <fullName evidence="14">Proline permease</fullName>
    </alternativeName>
</protein>
<keyword evidence="5 14" id="KW-0812">Transmembrane</keyword>
<feature type="transmembrane region" description="Helical" evidence="14">
    <location>
        <begin position="368"/>
        <end position="388"/>
    </location>
</feature>
<dbReference type="EMBL" id="JASZZN010000019">
    <property type="protein sequence ID" value="MDM4018197.1"/>
    <property type="molecule type" value="Genomic_DNA"/>
</dbReference>
<dbReference type="PROSITE" id="PS50283">
    <property type="entry name" value="NA_SOLUT_SYMP_3"/>
    <property type="match status" value="1"/>
</dbReference>
<keyword evidence="16" id="KW-1185">Reference proteome</keyword>
<evidence type="ECO:0000256" key="12">
    <source>
        <dbReference type="ARBA" id="ARBA00033708"/>
    </source>
</evidence>
<evidence type="ECO:0000256" key="13">
    <source>
        <dbReference type="RuleBase" id="RU362091"/>
    </source>
</evidence>
<evidence type="ECO:0000256" key="5">
    <source>
        <dbReference type="ARBA" id="ARBA00022692"/>
    </source>
</evidence>
<comment type="similarity">
    <text evidence="2 13">Belongs to the sodium:solute symporter (SSF) (TC 2.A.21) family.</text>
</comment>
<evidence type="ECO:0000256" key="8">
    <source>
        <dbReference type="ARBA" id="ARBA00023053"/>
    </source>
</evidence>
<keyword evidence="11 14" id="KW-0739">Sodium transport</keyword>
<feature type="transmembrane region" description="Helical" evidence="14">
    <location>
        <begin position="318"/>
        <end position="348"/>
    </location>
</feature>
<keyword evidence="7 14" id="KW-1133">Transmembrane helix</keyword>
<feature type="transmembrane region" description="Helical" evidence="14">
    <location>
        <begin position="236"/>
        <end position="253"/>
    </location>
</feature>
<feature type="transmembrane region" description="Helical" evidence="14">
    <location>
        <begin position="160"/>
        <end position="178"/>
    </location>
</feature>
<feature type="transmembrane region" description="Helical" evidence="14">
    <location>
        <begin position="400"/>
        <end position="417"/>
    </location>
</feature>
<evidence type="ECO:0000313" key="15">
    <source>
        <dbReference type="EMBL" id="MDM4018197.1"/>
    </source>
</evidence>
<evidence type="ECO:0000256" key="10">
    <source>
        <dbReference type="ARBA" id="ARBA00023136"/>
    </source>
</evidence>
<dbReference type="Proteomes" id="UP001239462">
    <property type="component" value="Unassembled WGS sequence"/>
</dbReference>
<keyword evidence="3 14" id="KW-0813">Transport</keyword>
<evidence type="ECO:0000256" key="4">
    <source>
        <dbReference type="ARBA" id="ARBA00022475"/>
    </source>
</evidence>
<keyword evidence="9 14" id="KW-0406">Ion transport</keyword>
<dbReference type="InterPro" id="IPR011851">
    <property type="entry name" value="Na/Pro_symporter"/>
</dbReference>
<feature type="transmembrane region" description="Helical" evidence="14">
    <location>
        <begin position="424"/>
        <end position="441"/>
    </location>
</feature>
<evidence type="ECO:0000256" key="9">
    <source>
        <dbReference type="ARBA" id="ARBA00023065"/>
    </source>
</evidence>
<dbReference type="PANTHER" id="PTHR48086">
    <property type="entry name" value="SODIUM/PROLINE SYMPORTER-RELATED"/>
    <property type="match status" value="1"/>
</dbReference>
<dbReference type="InterPro" id="IPR001734">
    <property type="entry name" value="Na/solute_symporter"/>
</dbReference>
<evidence type="ECO:0000313" key="16">
    <source>
        <dbReference type="Proteomes" id="UP001239462"/>
    </source>
</evidence>
<comment type="subcellular location">
    <subcellularLocation>
        <location evidence="1 14">Cell membrane</location>
        <topology evidence="1 14">Multi-pass membrane protein</topology>
    </subcellularLocation>
</comment>
<dbReference type="Pfam" id="PF00474">
    <property type="entry name" value="SSF"/>
    <property type="match status" value="1"/>
</dbReference>
<organism evidence="15 16">
    <name type="scientific">Roseiconus lacunae</name>
    <dbReference type="NCBI Taxonomy" id="2605694"/>
    <lineage>
        <taxon>Bacteria</taxon>
        <taxon>Pseudomonadati</taxon>
        <taxon>Planctomycetota</taxon>
        <taxon>Planctomycetia</taxon>
        <taxon>Pirellulales</taxon>
        <taxon>Pirellulaceae</taxon>
        <taxon>Roseiconus</taxon>
    </lineage>
</organism>
<feature type="transmembrane region" description="Helical" evidence="14">
    <location>
        <begin position="190"/>
        <end position="214"/>
    </location>
</feature>
<feature type="transmembrane region" description="Helical" evidence="14">
    <location>
        <begin position="43"/>
        <end position="67"/>
    </location>
</feature>
<name>A0ABT7PNY8_9BACT</name>
<evidence type="ECO:0000256" key="14">
    <source>
        <dbReference type="RuleBase" id="RU366012"/>
    </source>
</evidence>
<dbReference type="InterPro" id="IPR038377">
    <property type="entry name" value="Na/Glc_symporter_sf"/>
</dbReference>
<accession>A0ABT7PNY8</accession>
<evidence type="ECO:0000256" key="11">
    <source>
        <dbReference type="ARBA" id="ARBA00023201"/>
    </source>
</evidence>
<feature type="transmembrane region" description="Helical" evidence="14">
    <location>
        <begin position="447"/>
        <end position="466"/>
    </location>
</feature>
<comment type="catalytic activity">
    <reaction evidence="12">
        <text>L-proline(in) + Na(+)(in) = L-proline(out) + Na(+)(out)</text>
        <dbReference type="Rhea" id="RHEA:28967"/>
        <dbReference type="ChEBI" id="CHEBI:29101"/>
        <dbReference type="ChEBI" id="CHEBI:60039"/>
    </reaction>
</comment>
<keyword evidence="6 14" id="KW-0769">Symport</keyword>
<keyword evidence="8 14" id="KW-0915">Sodium</keyword>
<comment type="function">
    <text evidence="14">Catalyzes the sodium-dependent uptake of extracellular L-proline.</text>
</comment>